<dbReference type="EMBL" id="CADCUP010000031">
    <property type="protein sequence ID" value="CAA9374632.1"/>
    <property type="molecule type" value="Genomic_DNA"/>
</dbReference>
<proteinExistence type="predicted"/>
<feature type="region of interest" description="Disordered" evidence="1">
    <location>
        <begin position="1"/>
        <end position="263"/>
    </location>
</feature>
<sequence>ERAGPSDLGPRRPRGRHGRRRLRRVVAVRPAGRRRRPRLVRRLADHRLPGQRRRPGGRPPLHLRRGRRVRRPGRPRPARPDHAPGLSRLAAALPARAAGHAAGREPRHDAGPRPRGPHGRPLPAGVDLRGLRRPAGAPPARDLLGQRQPDRPAQRVRRGEALLRGAHRGVPPRGPGRHGDRPHLQHLRAADGARRRPGRAGVRDAGALGRPVDGGRGRLPDQVPVLRRGHRGGAAPAGRVRGQRPGQHRLGPRDHDLRAGRAGARPHRLGLVAGARGAPRGRPAAAAPRPGACAHAAGMVASHAGARGTGADGPVDRRRARPRGRHPRAASL</sequence>
<feature type="compositionally biased region" description="Basic and acidic residues" evidence="1">
    <location>
        <begin position="177"/>
        <end position="194"/>
    </location>
</feature>
<feature type="compositionally biased region" description="Low complexity" evidence="1">
    <location>
        <begin position="233"/>
        <end position="245"/>
    </location>
</feature>
<reference evidence="2" key="1">
    <citation type="submission" date="2020-02" db="EMBL/GenBank/DDBJ databases">
        <authorList>
            <person name="Meier V. D."/>
        </authorList>
    </citation>
    <scope>NUCLEOTIDE SEQUENCE</scope>
    <source>
        <strain evidence="2">AVDCRST_MAG06</strain>
    </source>
</reference>
<feature type="compositionally biased region" description="Basic and acidic residues" evidence="1">
    <location>
        <begin position="148"/>
        <end position="161"/>
    </location>
</feature>
<dbReference type="AlphaFoldDB" id="A0A6J4N1I4"/>
<dbReference type="EC" id="4.1.1.35" evidence="2"/>
<protein>
    <submittedName>
        <fullName evidence="2">UDP-glucuronate decarboxylase</fullName>
        <ecNumber evidence="2">4.1.1.35</ecNumber>
    </submittedName>
</protein>
<evidence type="ECO:0000256" key="1">
    <source>
        <dbReference type="SAM" id="MobiDB-lite"/>
    </source>
</evidence>
<feature type="non-terminal residue" evidence="2">
    <location>
        <position position="1"/>
    </location>
</feature>
<feature type="compositionally biased region" description="Basic residues" evidence="1">
    <location>
        <begin position="49"/>
        <end position="77"/>
    </location>
</feature>
<organism evidence="2">
    <name type="scientific">uncultured Nocardioides sp</name>
    <dbReference type="NCBI Taxonomy" id="198441"/>
    <lineage>
        <taxon>Bacteria</taxon>
        <taxon>Bacillati</taxon>
        <taxon>Actinomycetota</taxon>
        <taxon>Actinomycetes</taxon>
        <taxon>Propionibacteriales</taxon>
        <taxon>Nocardioidaceae</taxon>
        <taxon>Nocardioides</taxon>
        <taxon>environmental samples</taxon>
    </lineage>
</organism>
<feature type="compositionally biased region" description="Basic residues" evidence="1">
    <location>
        <begin position="11"/>
        <end position="41"/>
    </location>
</feature>
<evidence type="ECO:0000313" key="2">
    <source>
        <dbReference type="EMBL" id="CAA9374632.1"/>
    </source>
</evidence>
<feature type="compositionally biased region" description="Basic residues" evidence="1">
    <location>
        <begin position="318"/>
        <end position="332"/>
    </location>
</feature>
<dbReference type="GO" id="GO:0048040">
    <property type="term" value="F:UDP-glucuronate decarboxylase activity"/>
    <property type="evidence" value="ECO:0007669"/>
    <property type="project" value="UniProtKB-EC"/>
</dbReference>
<keyword evidence="2" id="KW-0456">Lyase</keyword>
<feature type="non-terminal residue" evidence="2">
    <location>
        <position position="332"/>
    </location>
</feature>
<feature type="region of interest" description="Disordered" evidence="1">
    <location>
        <begin position="303"/>
        <end position="332"/>
    </location>
</feature>
<name>A0A6J4N1I4_9ACTN</name>
<feature type="compositionally biased region" description="Basic and acidic residues" evidence="1">
    <location>
        <begin position="102"/>
        <end position="112"/>
    </location>
</feature>
<feature type="compositionally biased region" description="Low complexity" evidence="1">
    <location>
        <begin position="83"/>
        <end position="101"/>
    </location>
</feature>
<gene>
    <name evidence="2" type="ORF">AVDCRST_MAG06-366</name>
</gene>
<accession>A0A6J4N1I4</accession>